<name>A0A5R9QMZ5_9PSED</name>
<dbReference type="PROSITE" id="PS51208">
    <property type="entry name" value="AUTOTRANSPORTER"/>
    <property type="match status" value="1"/>
</dbReference>
<organism evidence="3 4">
    <name type="scientific">Pseudomonas nicosulfuronedens</name>
    <dbReference type="NCBI Taxonomy" id="2571105"/>
    <lineage>
        <taxon>Bacteria</taxon>
        <taxon>Pseudomonadati</taxon>
        <taxon>Pseudomonadota</taxon>
        <taxon>Gammaproteobacteria</taxon>
        <taxon>Pseudomonadales</taxon>
        <taxon>Pseudomonadaceae</taxon>
        <taxon>Pseudomonas</taxon>
    </lineage>
</organism>
<dbReference type="Proteomes" id="UP000306635">
    <property type="component" value="Unassembled WGS sequence"/>
</dbReference>
<dbReference type="Pfam" id="PF18883">
    <property type="entry name" value="AC_1"/>
    <property type="match status" value="1"/>
</dbReference>
<dbReference type="Pfam" id="PF03797">
    <property type="entry name" value="Autotransporter"/>
    <property type="match status" value="1"/>
</dbReference>
<gene>
    <name evidence="3" type="ORF">FAS41_27025</name>
</gene>
<accession>A0A5R9QMZ5</accession>
<evidence type="ECO:0000256" key="1">
    <source>
        <dbReference type="SAM" id="MobiDB-lite"/>
    </source>
</evidence>
<dbReference type="OrthoDB" id="6053567at2"/>
<dbReference type="InterPro" id="IPR051551">
    <property type="entry name" value="Autotransporter_adhesion"/>
</dbReference>
<dbReference type="Gene3D" id="2.160.20.20">
    <property type="match status" value="3"/>
</dbReference>
<feature type="compositionally biased region" description="Low complexity" evidence="1">
    <location>
        <begin position="1170"/>
        <end position="1185"/>
    </location>
</feature>
<dbReference type="Gene3D" id="2.40.128.130">
    <property type="entry name" value="Autotransporter beta-domain"/>
    <property type="match status" value="1"/>
</dbReference>
<proteinExistence type="predicted"/>
<dbReference type="CDD" id="cd01344">
    <property type="entry name" value="PL2_Passenger_AT"/>
    <property type="match status" value="1"/>
</dbReference>
<evidence type="ECO:0000259" key="2">
    <source>
        <dbReference type="PROSITE" id="PS51208"/>
    </source>
</evidence>
<dbReference type="InterPro" id="IPR043990">
    <property type="entry name" value="AC_1"/>
</dbReference>
<protein>
    <submittedName>
        <fullName evidence="3">Autotransporter outer membrane beta-barrel domain-containing protein</fullName>
    </submittedName>
</protein>
<dbReference type="SMART" id="SM00869">
    <property type="entry name" value="Autotransporter"/>
    <property type="match status" value="1"/>
</dbReference>
<dbReference type="RefSeq" id="WP_138526419.1">
    <property type="nucleotide sequence ID" value="NZ_JAOCBK010000026.1"/>
</dbReference>
<comment type="caution">
    <text evidence="3">The sequence shown here is derived from an EMBL/GenBank/DDBJ whole genome shotgun (WGS) entry which is preliminary data.</text>
</comment>
<dbReference type="NCBIfam" id="TIGR01414">
    <property type="entry name" value="autotrans_barl"/>
    <property type="match status" value="1"/>
</dbReference>
<dbReference type="InterPro" id="IPR012332">
    <property type="entry name" value="Autotransporter_pectin_lyase_C"/>
</dbReference>
<dbReference type="SUPFAM" id="SSF103515">
    <property type="entry name" value="Autotransporter"/>
    <property type="match status" value="1"/>
</dbReference>
<dbReference type="InterPro" id="IPR006315">
    <property type="entry name" value="OM_autotransptr_brl_dom"/>
</dbReference>
<feature type="region of interest" description="Disordered" evidence="1">
    <location>
        <begin position="1236"/>
        <end position="1259"/>
    </location>
</feature>
<evidence type="ECO:0000313" key="4">
    <source>
        <dbReference type="Proteomes" id="UP000306635"/>
    </source>
</evidence>
<dbReference type="EMBL" id="SWDV01000047">
    <property type="protein sequence ID" value="TLX70695.1"/>
    <property type="molecule type" value="Genomic_DNA"/>
</dbReference>
<dbReference type="InterPro" id="IPR011050">
    <property type="entry name" value="Pectin_lyase_fold/virulence"/>
</dbReference>
<dbReference type="GO" id="GO:0019867">
    <property type="term" value="C:outer membrane"/>
    <property type="evidence" value="ECO:0007669"/>
    <property type="project" value="InterPro"/>
</dbReference>
<feature type="compositionally biased region" description="Low complexity" evidence="1">
    <location>
        <begin position="1148"/>
        <end position="1158"/>
    </location>
</feature>
<evidence type="ECO:0000313" key="3">
    <source>
        <dbReference type="EMBL" id="TLX70695.1"/>
    </source>
</evidence>
<dbReference type="PANTHER" id="PTHR35037">
    <property type="entry name" value="C-TERMINAL REGION OF AIDA-LIKE PROTEIN"/>
    <property type="match status" value="1"/>
</dbReference>
<feature type="region of interest" description="Disordered" evidence="1">
    <location>
        <begin position="1146"/>
        <end position="1185"/>
    </location>
</feature>
<dbReference type="InterPro" id="IPR005546">
    <property type="entry name" value="Autotransporte_beta"/>
</dbReference>
<feature type="domain" description="Autotransporter" evidence="2">
    <location>
        <begin position="1251"/>
        <end position="1532"/>
    </location>
</feature>
<reference evidence="3 4" key="1">
    <citation type="submission" date="2019-04" db="EMBL/GenBank/DDBJ databases">
        <authorList>
            <person name="Li M."/>
        </authorList>
    </citation>
    <scope>NUCLEOTIDE SEQUENCE [LARGE SCALE GENOMIC DNA]</scope>
    <source>
        <strain evidence="3 4">LAM1902</strain>
    </source>
</reference>
<dbReference type="PANTHER" id="PTHR35037:SF3">
    <property type="entry name" value="C-TERMINAL REGION OF AIDA-LIKE PROTEIN"/>
    <property type="match status" value="1"/>
</dbReference>
<keyword evidence="4" id="KW-1185">Reference proteome</keyword>
<dbReference type="InterPro" id="IPR036709">
    <property type="entry name" value="Autotransporte_beta_dom_sf"/>
</dbReference>
<dbReference type="SUPFAM" id="SSF51126">
    <property type="entry name" value="Pectin lyase-like"/>
    <property type="match status" value="2"/>
</dbReference>
<sequence length="1532" mass="155328">MKSTPRYPSTVTTDSALAQLRRSRLAQAISLVLASLFSLRVIEAEAEDSVTEADTDDLNQPSEAGVVIEPALPSYLDLALEAAREAPTVYASRALLGAPPPINVTLAGGVGVITGSLAETTVKLSASDSFGIKTSGNVSFNQGRIETSAVTAATAKGQTGARVSSGDTLTLSGSSIVLDPKTAASVAITTNDLTGLRVDANGAAHLTDTQVLVGGGAKGNNNRGLVSQGQLDMHGGSVSTTSWGATGIALENVAQARLDNVAITTSGARSTTTGGAHGVQVSGGSSLSADGIRVDTNGGSAYGLRIDSDSSTTLTNSAVTTAGGNGHGVLVDDATVDIDGGTITTSGKGSVGVWARNGAQVSLTGDTRVHTSGAAVSATSPVDGEKALSLSHGLLAGGSGTLIDAQGLTLDIAAGSASAARSEDGARIKLDAADISASGSATSTTTTAALHALSGSQIELSNSALAVTGTNVGGARAEGNGSHVSLNHSSASVSGTGSVASPAAGARAMGGGSVALDHATLQVHGLTYGHGVSLEGAGSSGLLSHSTVSVDGNRSIGLNITGGASATVDASSIAVDAPVGAVGPWSPGVLVEGTGSSLQMTGSDVLTTPKTSYGVQVRDGADANLANGSITTHGNYSTALAAGSAATTVPGSTLTASNLTVTTHGNDNAMGIVADLGATVIVHGGSVTTTGNGSPTAGNLTFPHGLAARNPGALLVADGTSVLTQGSQAYGAAVDDGGSMILGNLSVKTEGEYSVGLYAGIGSAKPGAVGLSASHVTVQTTGDHAAGALVSRQYKDETATLDLSDSSIATQGIASHGLRAESGGALSATNSTVSTQGEQAVGVFANNTATARLDGVSVNTQGDFGHGVVARQGGSVDAESVVVAAQGAQSAALYVQGTETLPGQVSMDHATLSNRDGATLATAGVADIALSHSLAGGSGQWLNVDRSVASDGSASPDMGTGQWQGLGRSEDAVGNARLDLSTSLVSGTAKTAAGSHSDVTLRDTSLWQLTGDSNLSVLRNDASLIDFSAEGGYKRLSVNDYHGDNGTLALNTYLYKDDSPSDQLVIDGGKATGDSNLRIKNAGGPGALTEGSGIKVVDAVNGGTTEADAFRLLNRVKAGPYEYTLHRSSLDDSNGEAWYLRSTKDATPVNPVSPVDPVDPGRPVDPVDPVDPVGPVAPVDPSNPVAPLAPVTPTAPAPTPQVPNYRAETSLYSALPAMALNYSRALVDTLHERVGEERRNATDPLPSEETDTYGPSLGWGRLIHQKGKDSLSSGADYDYRIQAFQVGADLYRNEDTDGSTDQAGLSLQAGRIKGSVDHTDGQDAGDDTLRSYGIGGYWTHFGPKGWYLDGVLQFNRFDLQARGNDAGSMKTRGHGVTASLEAGYPFKVNRDKTLHLEPQAQLIVSKLKLDDSHDDASGVRFEDVDSLTGRLGVRLDKDWFREDDQGRIHRTNAWVRPSVWHEFKGKAKTEFSSANGYIPFGTDMDGTWGELNLGVDYQLNERTSVTGSLGYQKSFDGEGRSYEGILGIKVKF</sequence>